<keyword evidence="1" id="KW-0285">Flavoprotein</keyword>
<comment type="caution">
    <text evidence="4">The sequence shown here is derived from an EMBL/GenBank/DDBJ whole genome shotgun (WGS) entry which is preliminary data.</text>
</comment>
<protein>
    <submittedName>
        <fullName evidence="4">4-hydroxybenzoate 3-monooxygenase</fullName>
    </submittedName>
</protein>
<dbReference type="Gene3D" id="3.50.50.60">
    <property type="entry name" value="FAD/NAD(P)-binding domain"/>
    <property type="match status" value="1"/>
</dbReference>
<dbReference type="PRINTS" id="PR00420">
    <property type="entry name" value="RNGMNOXGNASE"/>
</dbReference>
<feature type="domain" description="FAD-binding" evidence="3">
    <location>
        <begin position="6"/>
        <end position="338"/>
    </location>
</feature>
<accession>A0ABN0VBC1</accession>
<dbReference type="PANTHER" id="PTHR43004:SF3">
    <property type="entry name" value="P-HYDROXYBENZOATE HYDROXYLASE"/>
    <property type="match status" value="1"/>
</dbReference>
<dbReference type="Gene3D" id="3.30.9.10">
    <property type="entry name" value="D-Amino Acid Oxidase, subunit A, domain 2"/>
    <property type="match status" value="1"/>
</dbReference>
<dbReference type="PANTHER" id="PTHR43004">
    <property type="entry name" value="TRK SYSTEM POTASSIUM UPTAKE PROTEIN"/>
    <property type="match status" value="1"/>
</dbReference>
<dbReference type="Pfam" id="PF01494">
    <property type="entry name" value="FAD_binding_3"/>
    <property type="match status" value="1"/>
</dbReference>
<proteinExistence type="predicted"/>
<evidence type="ECO:0000313" key="4">
    <source>
        <dbReference type="EMBL" id="GAA0284508.1"/>
    </source>
</evidence>
<gene>
    <name evidence="4" type="ORF">GCM10009539_85880</name>
</gene>
<evidence type="ECO:0000256" key="1">
    <source>
        <dbReference type="ARBA" id="ARBA00022630"/>
    </source>
</evidence>
<dbReference type="InterPro" id="IPR050641">
    <property type="entry name" value="RIFMO-like"/>
</dbReference>
<organism evidence="4 5">
    <name type="scientific">Cryptosporangium japonicum</name>
    <dbReference type="NCBI Taxonomy" id="80872"/>
    <lineage>
        <taxon>Bacteria</taxon>
        <taxon>Bacillati</taxon>
        <taxon>Actinomycetota</taxon>
        <taxon>Actinomycetes</taxon>
        <taxon>Cryptosporangiales</taxon>
        <taxon>Cryptosporangiaceae</taxon>
        <taxon>Cryptosporangium</taxon>
    </lineage>
</organism>
<dbReference type="InterPro" id="IPR036188">
    <property type="entry name" value="FAD/NAD-bd_sf"/>
</dbReference>
<dbReference type="SUPFAM" id="SSF54373">
    <property type="entry name" value="FAD-linked reductases, C-terminal domain"/>
    <property type="match status" value="1"/>
</dbReference>
<evidence type="ECO:0000313" key="5">
    <source>
        <dbReference type="Proteomes" id="UP001500967"/>
    </source>
</evidence>
<keyword evidence="5" id="KW-1185">Reference proteome</keyword>
<name>A0ABN0VBC1_9ACTN</name>
<sequence>MTMRTRTQVGIIGAGPAGLLLQHLLARAGVDSVLVENRSREYCEKRQRAGVLEHGTVELLKEIGLGARMEREGLLHSGIYLQFAGERHHIDFPSLTGGRTLTVYAQTEVVKDAIAVGHPIHFEVSDTAVRDIDTDRPILSFTDRDGVAHEIECDVIAGCDGFHGVSRPAMSGLRVSERTYPFAWLGILASVPPSTDELIYAHSPQGFAMHSMRSPEVSRLYIQVDPDEKIENWSDDRIWEQLQVRLGHPGWTLTEGPITEKGITPMRSFVAEPMRQGRLFLAGDAAHIVPPTGAKGLNLAVADVKVLADALVRLLVEGKSDLADAYSDTCLTRVWRSTWFSWFMTSMLHTFPVSTFGSPAEAEFQERLQIAQLRQVTSSTAAATNLAENYAGWPLP</sequence>
<evidence type="ECO:0000256" key="2">
    <source>
        <dbReference type="ARBA" id="ARBA00022827"/>
    </source>
</evidence>
<keyword evidence="2" id="KW-0274">FAD</keyword>
<evidence type="ECO:0000259" key="3">
    <source>
        <dbReference type="Pfam" id="PF01494"/>
    </source>
</evidence>
<dbReference type="Proteomes" id="UP001500967">
    <property type="component" value="Unassembled WGS sequence"/>
</dbReference>
<dbReference type="NCBIfam" id="NF006091">
    <property type="entry name" value="PRK08243.1"/>
    <property type="match status" value="1"/>
</dbReference>
<reference evidence="4 5" key="1">
    <citation type="journal article" date="2019" name="Int. J. Syst. Evol. Microbiol.">
        <title>The Global Catalogue of Microorganisms (GCM) 10K type strain sequencing project: providing services to taxonomists for standard genome sequencing and annotation.</title>
        <authorList>
            <consortium name="The Broad Institute Genomics Platform"/>
            <consortium name="The Broad Institute Genome Sequencing Center for Infectious Disease"/>
            <person name="Wu L."/>
            <person name="Ma J."/>
        </authorList>
    </citation>
    <scope>NUCLEOTIDE SEQUENCE [LARGE SCALE GENOMIC DNA]</scope>
    <source>
        <strain evidence="4 5">JCM 10425</strain>
    </source>
</reference>
<dbReference type="InterPro" id="IPR002938">
    <property type="entry name" value="FAD-bd"/>
</dbReference>
<dbReference type="SUPFAM" id="SSF51905">
    <property type="entry name" value="FAD/NAD(P)-binding domain"/>
    <property type="match status" value="1"/>
</dbReference>
<dbReference type="EMBL" id="BAAAGX010000046">
    <property type="protein sequence ID" value="GAA0284508.1"/>
    <property type="molecule type" value="Genomic_DNA"/>
</dbReference>